<dbReference type="EMBL" id="QUAB01000043">
    <property type="protein sequence ID" value="REJ05163.1"/>
    <property type="molecule type" value="Genomic_DNA"/>
</dbReference>
<dbReference type="Proteomes" id="UP000262172">
    <property type="component" value="Unassembled WGS sequence"/>
</dbReference>
<protein>
    <submittedName>
        <fullName evidence="2">CGNR zinc finger domain-containing protein</fullName>
    </submittedName>
</protein>
<evidence type="ECO:0000313" key="2">
    <source>
        <dbReference type="EMBL" id="REJ05163.1"/>
    </source>
</evidence>
<sequence length="181" mass="19376">MSNTLLRMVAVQGFKAGAAHAVRRCAAVLNAVDGGPSAIRATLAQYGERTEELSEDQVAALSQAAQRLRAIAAEESLDRVCDALNDILATCRPPRLTAHDGSPWHLHIDADDDADWGEWFLASSAMALAITVSDAQQPPLGVCRAPGCANVYPVSSPGRPRRYCSTTCSTRARVHAHRTRS</sequence>
<dbReference type="InterPro" id="IPR021005">
    <property type="entry name" value="Znf_CGNR"/>
</dbReference>
<evidence type="ECO:0000313" key="3">
    <source>
        <dbReference type="Proteomes" id="UP000262172"/>
    </source>
</evidence>
<dbReference type="Pfam" id="PF11706">
    <property type="entry name" value="zf-CGNR"/>
    <property type="match status" value="1"/>
</dbReference>
<gene>
    <name evidence="2" type="ORF">DY023_11365</name>
</gene>
<accession>A0A371NU29</accession>
<comment type="caution">
    <text evidence="2">The sequence shown here is derived from an EMBL/GenBank/DDBJ whole genome shotgun (WGS) entry which is preliminary data.</text>
</comment>
<dbReference type="InterPro" id="IPR023286">
    <property type="entry name" value="ABATE_dom_sf"/>
</dbReference>
<feature type="domain" description="Zinc finger CGNR" evidence="1">
    <location>
        <begin position="140"/>
        <end position="180"/>
    </location>
</feature>
<dbReference type="PANTHER" id="PTHR35525">
    <property type="entry name" value="BLL6575 PROTEIN"/>
    <property type="match status" value="1"/>
</dbReference>
<organism evidence="2 3">
    <name type="scientific">Microbacterium bovistercoris</name>
    <dbReference type="NCBI Taxonomy" id="2293570"/>
    <lineage>
        <taxon>Bacteria</taxon>
        <taxon>Bacillati</taxon>
        <taxon>Actinomycetota</taxon>
        <taxon>Actinomycetes</taxon>
        <taxon>Micrococcales</taxon>
        <taxon>Microbacteriaceae</taxon>
        <taxon>Microbacterium</taxon>
    </lineage>
</organism>
<proteinExistence type="predicted"/>
<dbReference type="OrthoDB" id="3531194at2"/>
<dbReference type="AlphaFoldDB" id="A0A371NU29"/>
<name>A0A371NU29_9MICO</name>
<dbReference type="PANTHER" id="PTHR35525:SF3">
    <property type="entry name" value="BLL6575 PROTEIN"/>
    <property type="match status" value="1"/>
</dbReference>
<dbReference type="Gene3D" id="1.10.3300.10">
    <property type="entry name" value="Jann2411-like domain"/>
    <property type="match status" value="1"/>
</dbReference>
<dbReference type="SUPFAM" id="SSF160904">
    <property type="entry name" value="Jann2411-like"/>
    <property type="match status" value="1"/>
</dbReference>
<reference evidence="2 3" key="1">
    <citation type="submission" date="2018-08" db="EMBL/GenBank/DDBJ databases">
        <title>Isolation, diversity and antifungal activity of Actinobacteria from cow dung.</title>
        <authorList>
            <person name="Ling L."/>
        </authorList>
    </citation>
    <scope>NUCLEOTIDE SEQUENCE [LARGE SCALE GENOMIC DNA]</scope>
    <source>
        <strain evidence="2 3">NEAU-LLE</strain>
    </source>
</reference>
<evidence type="ECO:0000259" key="1">
    <source>
        <dbReference type="Pfam" id="PF11706"/>
    </source>
</evidence>
<keyword evidence="3" id="KW-1185">Reference proteome</keyword>
<dbReference type="InterPro" id="IPR010852">
    <property type="entry name" value="ABATE"/>
</dbReference>